<evidence type="ECO:0000313" key="2">
    <source>
        <dbReference type="Proteomes" id="UP001159641"/>
    </source>
</evidence>
<protein>
    <submittedName>
        <fullName evidence="1">Uncharacterized protein</fullName>
    </submittedName>
</protein>
<reference evidence="1 2" key="1">
    <citation type="submission" date="2022-11" db="EMBL/GenBank/DDBJ databases">
        <title>Whole genome sequence of Eschrichtius robustus ER-17-0199.</title>
        <authorList>
            <person name="Bruniche-Olsen A."/>
            <person name="Black A.N."/>
            <person name="Fields C.J."/>
            <person name="Walden K."/>
            <person name="Dewoody J.A."/>
        </authorList>
    </citation>
    <scope>NUCLEOTIDE SEQUENCE [LARGE SCALE GENOMIC DNA]</scope>
    <source>
        <strain evidence="1">ER-17-0199</strain>
        <tissue evidence="1">Blubber</tissue>
    </source>
</reference>
<organism evidence="1 2">
    <name type="scientific">Eschrichtius robustus</name>
    <name type="common">California gray whale</name>
    <name type="synonym">Eschrichtius gibbosus</name>
    <dbReference type="NCBI Taxonomy" id="9764"/>
    <lineage>
        <taxon>Eukaryota</taxon>
        <taxon>Metazoa</taxon>
        <taxon>Chordata</taxon>
        <taxon>Craniata</taxon>
        <taxon>Vertebrata</taxon>
        <taxon>Euteleostomi</taxon>
        <taxon>Mammalia</taxon>
        <taxon>Eutheria</taxon>
        <taxon>Laurasiatheria</taxon>
        <taxon>Artiodactyla</taxon>
        <taxon>Whippomorpha</taxon>
        <taxon>Cetacea</taxon>
        <taxon>Mysticeti</taxon>
        <taxon>Eschrichtiidae</taxon>
        <taxon>Eschrichtius</taxon>
    </lineage>
</organism>
<accession>A0AB34HN49</accession>
<dbReference type="AlphaFoldDB" id="A0AB34HN49"/>
<sequence>MRAVGGNACLEAAGHSVLAFGRVGLMVLVELLAEVSSRTSAVCFGDRTLALQSRCASWTCQPALARGQERLAFSLLCGVPVVRPSSDERFAHPDLEVKPEFFHSHILGNTKGIEPRATAVKVPSPNHWTARELPHWLFKNFILGGFPGGAVVENLPANAGDTGSSPGLGRFHMPRSNWSREPRLLSLRVWSLCSATREAAIKRWVGAPLVAQRLRIRLPRQGTRVRALVWGDPACRGATKLGHHNY</sequence>
<proteinExistence type="predicted"/>
<dbReference type="EMBL" id="JAIQCJ010001128">
    <property type="protein sequence ID" value="KAJ8792255.1"/>
    <property type="molecule type" value="Genomic_DNA"/>
</dbReference>
<comment type="caution">
    <text evidence="1">The sequence shown here is derived from an EMBL/GenBank/DDBJ whole genome shotgun (WGS) entry which is preliminary data.</text>
</comment>
<name>A0AB34HN49_ESCRO</name>
<keyword evidence="2" id="KW-1185">Reference proteome</keyword>
<gene>
    <name evidence="1" type="ORF">J1605_019947</name>
</gene>
<dbReference type="Proteomes" id="UP001159641">
    <property type="component" value="Unassembled WGS sequence"/>
</dbReference>
<evidence type="ECO:0000313" key="1">
    <source>
        <dbReference type="EMBL" id="KAJ8792255.1"/>
    </source>
</evidence>